<evidence type="ECO:0000313" key="7">
    <source>
        <dbReference type="Proteomes" id="UP000192783"/>
    </source>
</evidence>
<keyword evidence="3" id="KW-0804">Transcription</keyword>
<dbReference type="SUPFAM" id="SSF46689">
    <property type="entry name" value="Homeodomain-like"/>
    <property type="match status" value="1"/>
</dbReference>
<keyword evidence="7" id="KW-1185">Reference proteome</keyword>
<organism evidence="6 7">
    <name type="scientific">Desulfacinum hydrothermale DSM 13146</name>
    <dbReference type="NCBI Taxonomy" id="1121390"/>
    <lineage>
        <taxon>Bacteria</taxon>
        <taxon>Pseudomonadati</taxon>
        <taxon>Thermodesulfobacteriota</taxon>
        <taxon>Syntrophobacteria</taxon>
        <taxon>Syntrophobacterales</taxon>
        <taxon>Syntrophobacteraceae</taxon>
        <taxon>Desulfacinum</taxon>
    </lineage>
</organism>
<dbReference type="SUPFAM" id="SSF48498">
    <property type="entry name" value="Tetracyclin repressor-like, C-terminal domain"/>
    <property type="match status" value="1"/>
</dbReference>
<dbReference type="GO" id="GO:0003700">
    <property type="term" value="F:DNA-binding transcription factor activity"/>
    <property type="evidence" value="ECO:0007669"/>
    <property type="project" value="TreeGrafter"/>
</dbReference>
<dbReference type="GO" id="GO:0000976">
    <property type="term" value="F:transcription cis-regulatory region binding"/>
    <property type="evidence" value="ECO:0007669"/>
    <property type="project" value="TreeGrafter"/>
</dbReference>
<dbReference type="InterPro" id="IPR001647">
    <property type="entry name" value="HTH_TetR"/>
</dbReference>
<keyword evidence="1" id="KW-0805">Transcription regulation</keyword>
<dbReference type="EMBL" id="FWXF01000007">
    <property type="protein sequence ID" value="SMC23062.1"/>
    <property type="molecule type" value="Genomic_DNA"/>
</dbReference>
<dbReference type="PRINTS" id="PR00455">
    <property type="entry name" value="HTHTETR"/>
</dbReference>
<proteinExistence type="predicted"/>
<keyword evidence="2 4" id="KW-0238">DNA-binding</keyword>
<protein>
    <submittedName>
        <fullName evidence="6">Transcriptional regulator, TetR family</fullName>
    </submittedName>
</protein>
<dbReference type="InterPro" id="IPR039536">
    <property type="entry name" value="TetR_C_Proteobacteria"/>
</dbReference>
<dbReference type="Gene3D" id="1.10.10.60">
    <property type="entry name" value="Homeodomain-like"/>
    <property type="match status" value="1"/>
</dbReference>
<dbReference type="Pfam" id="PF14246">
    <property type="entry name" value="TetR_C_7"/>
    <property type="match status" value="1"/>
</dbReference>
<dbReference type="InterPro" id="IPR023772">
    <property type="entry name" value="DNA-bd_HTH_TetR-type_CS"/>
</dbReference>
<accession>A0A1W1XH07</accession>
<dbReference type="InterPro" id="IPR036271">
    <property type="entry name" value="Tet_transcr_reg_TetR-rel_C_sf"/>
</dbReference>
<dbReference type="Pfam" id="PF00440">
    <property type="entry name" value="TetR_N"/>
    <property type="match status" value="1"/>
</dbReference>
<dbReference type="InterPro" id="IPR009057">
    <property type="entry name" value="Homeodomain-like_sf"/>
</dbReference>
<dbReference type="InterPro" id="IPR050109">
    <property type="entry name" value="HTH-type_TetR-like_transc_reg"/>
</dbReference>
<reference evidence="6 7" key="1">
    <citation type="submission" date="2017-04" db="EMBL/GenBank/DDBJ databases">
        <authorList>
            <person name="Afonso C.L."/>
            <person name="Miller P.J."/>
            <person name="Scott M.A."/>
            <person name="Spackman E."/>
            <person name="Goraichik I."/>
            <person name="Dimitrov K.M."/>
            <person name="Suarez D.L."/>
            <person name="Swayne D.E."/>
        </authorList>
    </citation>
    <scope>NUCLEOTIDE SEQUENCE [LARGE SCALE GENOMIC DNA]</scope>
    <source>
        <strain evidence="6 7">DSM 13146</strain>
    </source>
</reference>
<evidence type="ECO:0000256" key="1">
    <source>
        <dbReference type="ARBA" id="ARBA00023015"/>
    </source>
</evidence>
<dbReference type="AlphaFoldDB" id="A0A1W1XH07"/>
<gene>
    <name evidence="6" type="ORF">SAMN02746041_01639</name>
</gene>
<dbReference type="PROSITE" id="PS01081">
    <property type="entry name" value="HTH_TETR_1"/>
    <property type="match status" value="1"/>
</dbReference>
<dbReference type="STRING" id="1121390.SAMN02746041_01639"/>
<dbReference type="Gene3D" id="1.10.357.10">
    <property type="entry name" value="Tetracycline Repressor, domain 2"/>
    <property type="match status" value="1"/>
</dbReference>
<name>A0A1W1XH07_9BACT</name>
<dbReference type="PANTHER" id="PTHR30055">
    <property type="entry name" value="HTH-TYPE TRANSCRIPTIONAL REGULATOR RUTR"/>
    <property type="match status" value="1"/>
</dbReference>
<sequence length="212" mass="24267">MVAAAQPKHRLPAEQRRRKILDAAIGLFSRKGFRGTTVRDLARHAGVSEAMLYQHFPSKEALYDAILEKKVQEMRRAWDLDWEATGDVRTVVRRMVQSFLQRHISDPAFVRLVLFSALEGHGLARDFVRGPRAHFMERLAAYLEKKMEEGTLRDLNADVAARLVIGMAYYGVLLREVFGEDFLQSLEVEALSEAIADVFWRGIRRDDSHGQE</sequence>
<evidence type="ECO:0000256" key="4">
    <source>
        <dbReference type="PROSITE-ProRule" id="PRU00335"/>
    </source>
</evidence>
<dbReference type="PROSITE" id="PS50977">
    <property type="entry name" value="HTH_TETR_2"/>
    <property type="match status" value="1"/>
</dbReference>
<evidence type="ECO:0000313" key="6">
    <source>
        <dbReference type="EMBL" id="SMC23062.1"/>
    </source>
</evidence>
<feature type="domain" description="HTH tetR-type" evidence="5">
    <location>
        <begin position="14"/>
        <end position="74"/>
    </location>
</feature>
<dbReference type="FunFam" id="1.10.10.60:FF:000141">
    <property type="entry name" value="TetR family transcriptional regulator"/>
    <property type="match status" value="1"/>
</dbReference>
<evidence type="ECO:0000256" key="3">
    <source>
        <dbReference type="ARBA" id="ARBA00023163"/>
    </source>
</evidence>
<evidence type="ECO:0000256" key="2">
    <source>
        <dbReference type="ARBA" id="ARBA00023125"/>
    </source>
</evidence>
<dbReference type="Proteomes" id="UP000192783">
    <property type="component" value="Unassembled WGS sequence"/>
</dbReference>
<feature type="DNA-binding region" description="H-T-H motif" evidence="4">
    <location>
        <begin position="37"/>
        <end position="56"/>
    </location>
</feature>
<evidence type="ECO:0000259" key="5">
    <source>
        <dbReference type="PROSITE" id="PS50977"/>
    </source>
</evidence>
<dbReference type="PANTHER" id="PTHR30055:SF223">
    <property type="entry name" value="HTH-TYPE TRANSCRIPTIONAL REGULATOR UIDR"/>
    <property type="match status" value="1"/>
</dbReference>